<feature type="non-terminal residue" evidence="1">
    <location>
        <position position="77"/>
    </location>
</feature>
<gene>
    <name evidence="1" type="ORF">OESDEN_15372</name>
</gene>
<evidence type="ECO:0000313" key="2">
    <source>
        <dbReference type="Proteomes" id="UP000053660"/>
    </source>
</evidence>
<dbReference type="AlphaFoldDB" id="A0A0B1SMZ8"/>
<evidence type="ECO:0000313" key="1">
    <source>
        <dbReference type="EMBL" id="KHJ84907.1"/>
    </source>
</evidence>
<keyword evidence="2" id="KW-1185">Reference proteome</keyword>
<dbReference type="Proteomes" id="UP000053660">
    <property type="component" value="Unassembled WGS sequence"/>
</dbReference>
<name>A0A0B1SMZ8_OESDE</name>
<protein>
    <submittedName>
        <fullName evidence="1">Uncharacterized protein</fullName>
    </submittedName>
</protein>
<proteinExistence type="predicted"/>
<organism evidence="1 2">
    <name type="scientific">Oesophagostomum dentatum</name>
    <name type="common">Nodular worm</name>
    <dbReference type="NCBI Taxonomy" id="61180"/>
    <lineage>
        <taxon>Eukaryota</taxon>
        <taxon>Metazoa</taxon>
        <taxon>Ecdysozoa</taxon>
        <taxon>Nematoda</taxon>
        <taxon>Chromadorea</taxon>
        <taxon>Rhabditida</taxon>
        <taxon>Rhabditina</taxon>
        <taxon>Rhabditomorpha</taxon>
        <taxon>Strongyloidea</taxon>
        <taxon>Strongylidae</taxon>
        <taxon>Oesophagostomum</taxon>
    </lineage>
</organism>
<reference evidence="1 2" key="1">
    <citation type="submission" date="2014-03" db="EMBL/GenBank/DDBJ databases">
        <title>Draft genome of the hookworm Oesophagostomum dentatum.</title>
        <authorList>
            <person name="Mitreva M."/>
        </authorList>
    </citation>
    <scope>NUCLEOTIDE SEQUENCE [LARGE SCALE GENOMIC DNA]</scope>
    <source>
        <strain evidence="1 2">OD-Hann</strain>
    </source>
</reference>
<dbReference type="EMBL" id="KN566207">
    <property type="protein sequence ID" value="KHJ84907.1"/>
    <property type="molecule type" value="Genomic_DNA"/>
</dbReference>
<accession>A0A0B1SMZ8</accession>
<sequence>MPCSTASEINGVADVSPAITAELTDCWQKIITAAVEIFNTADNLLGAATDDVLKEIAQTERGDGSLRGDIEGTERHD</sequence>